<evidence type="ECO:0000256" key="6">
    <source>
        <dbReference type="SAM" id="MobiDB-lite"/>
    </source>
</evidence>
<dbReference type="GO" id="GO:0016887">
    <property type="term" value="F:ATP hydrolysis activity"/>
    <property type="evidence" value="ECO:0007669"/>
    <property type="project" value="InterPro"/>
</dbReference>
<keyword evidence="5" id="KW-0500">Molybdenum</keyword>
<keyword evidence="2" id="KW-1003">Cell membrane</keyword>
<dbReference type="InterPro" id="IPR003439">
    <property type="entry name" value="ABC_transporter-like_ATP-bd"/>
</dbReference>
<dbReference type="AlphaFoldDB" id="A0A2U8FUH8"/>
<dbReference type="Gene3D" id="3.40.50.300">
    <property type="entry name" value="P-loop containing nucleotide triphosphate hydrolases"/>
    <property type="match status" value="1"/>
</dbReference>
<evidence type="ECO:0000259" key="7">
    <source>
        <dbReference type="PROSITE" id="PS50893"/>
    </source>
</evidence>
<evidence type="ECO:0000256" key="2">
    <source>
        <dbReference type="ARBA" id="ARBA00022475"/>
    </source>
</evidence>
<dbReference type="SUPFAM" id="SSF50331">
    <property type="entry name" value="MOP-like"/>
    <property type="match status" value="1"/>
</dbReference>
<evidence type="ECO:0000259" key="8">
    <source>
        <dbReference type="PROSITE" id="PS51866"/>
    </source>
</evidence>
<dbReference type="InterPro" id="IPR008995">
    <property type="entry name" value="Mo/tungstate-bd_C_term_dom"/>
</dbReference>
<dbReference type="PANTHER" id="PTHR43514">
    <property type="entry name" value="ABC TRANSPORTER I FAMILY MEMBER 10"/>
    <property type="match status" value="1"/>
</dbReference>
<name>A0A2U8FUH8_9BURK</name>
<evidence type="ECO:0000313" key="9">
    <source>
        <dbReference type="EMBL" id="AWI54722.1"/>
    </source>
</evidence>
<sequence>MAAGLGVARCGGGGHAAVGVGPRALAAARPAMGTPRRRGPGVTAPGGPLPRALSVELRLQRPGLDIRAQFRVAPGRVCALVGRSGSGKTALLKAAAGLEPALGGRVALGPDPLYDSAAGLNLPAHARRLSWLDADTHLFPHLSVQGNLLYGHRVGGGDRGPRMEAVARWLELETLLTRHVTALSAAQRLRVALGRALLAHPHALLLDDPLGRVPVEAHPALLELLAQVPTRFRLPMVLVTPRMTEVIHLADEVVVLHEGRMASAGPTPHILSDVSLSSFLEGDQAGSVFEGVVKRHDVTWLLSEVDVAGQRVTVPATLHPVGSRVRLKVRARDIVLHRQAPVDTSVSNHLRGRVVQVMLAGEHGTYGAVAIELDHAVDANGQLTGPAVSLWALLTRKSIQQMGWAPGQPCLIGFKAMAVSVSPWH</sequence>
<feature type="domain" description="ABC transporter" evidence="7">
    <location>
        <begin position="50"/>
        <end position="283"/>
    </location>
</feature>
<accession>A0A2U8FUH8</accession>
<proteinExistence type="predicted"/>
<feature type="domain" description="Mop" evidence="8">
    <location>
        <begin position="343"/>
        <end position="423"/>
    </location>
</feature>
<dbReference type="InterPro" id="IPR003593">
    <property type="entry name" value="AAA+_ATPase"/>
</dbReference>
<dbReference type="PROSITE" id="PS51866">
    <property type="entry name" value="MOP"/>
    <property type="match status" value="1"/>
</dbReference>
<dbReference type="PROSITE" id="PS50893">
    <property type="entry name" value="ABC_TRANSPORTER_2"/>
    <property type="match status" value="1"/>
</dbReference>
<dbReference type="InterPro" id="IPR027417">
    <property type="entry name" value="P-loop_NTPase"/>
</dbReference>
<keyword evidence="2" id="KW-0472">Membrane</keyword>
<dbReference type="Pfam" id="PF00005">
    <property type="entry name" value="ABC_tran"/>
    <property type="match status" value="1"/>
</dbReference>
<dbReference type="Gene3D" id="2.40.50.100">
    <property type="match status" value="1"/>
</dbReference>
<dbReference type="InterPro" id="IPR004606">
    <property type="entry name" value="Mop_domain"/>
</dbReference>
<dbReference type="GO" id="GO:0005524">
    <property type="term" value="F:ATP binding"/>
    <property type="evidence" value="ECO:0007669"/>
    <property type="project" value="UniProtKB-KW"/>
</dbReference>
<evidence type="ECO:0000313" key="10">
    <source>
        <dbReference type="Proteomes" id="UP000244892"/>
    </source>
</evidence>
<organism evidence="9 10">
    <name type="scientific">Aquabacterium olei</name>
    <dbReference type="NCBI Taxonomy" id="1296669"/>
    <lineage>
        <taxon>Bacteria</taxon>
        <taxon>Pseudomonadati</taxon>
        <taxon>Pseudomonadota</taxon>
        <taxon>Betaproteobacteria</taxon>
        <taxon>Burkholderiales</taxon>
        <taxon>Aquabacterium</taxon>
    </lineage>
</organism>
<evidence type="ECO:0000256" key="5">
    <source>
        <dbReference type="PROSITE-ProRule" id="PRU01213"/>
    </source>
</evidence>
<dbReference type="Proteomes" id="UP000244892">
    <property type="component" value="Chromosome"/>
</dbReference>
<evidence type="ECO:0000256" key="1">
    <source>
        <dbReference type="ARBA" id="ARBA00022448"/>
    </source>
</evidence>
<feature type="region of interest" description="Disordered" evidence="6">
    <location>
        <begin position="29"/>
        <end position="49"/>
    </location>
</feature>
<keyword evidence="1" id="KW-0813">Transport</keyword>
<dbReference type="SUPFAM" id="SSF52540">
    <property type="entry name" value="P-loop containing nucleoside triphosphate hydrolases"/>
    <property type="match status" value="1"/>
</dbReference>
<dbReference type="InterPro" id="IPR050334">
    <property type="entry name" value="Molybdenum_import_ModC"/>
</dbReference>
<dbReference type="SMART" id="SM00382">
    <property type="entry name" value="AAA"/>
    <property type="match status" value="1"/>
</dbReference>
<dbReference type="EMBL" id="CP029210">
    <property type="protein sequence ID" value="AWI54722.1"/>
    <property type="molecule type" value="Genomic_DNA"/>
</dbReference>
<protein>
    <submittedName>
        <fullName evidence="9">Uncharacterized protein</fullName>
    </submittedName>
</protein>
<dbReference type="PANTHER" id="PTHR43514:SF4">
    <property type="entry name" value="ABC TRANSPORTER I FAMILY MEMBER 10"/>
    <property type="match status" value="1"/>
</dbReference>
<dbReference type="KEGG" id="aon:DEH84_15815"/>
<keyword evidence="10" id="KW-1185">Reference proteome</keyword>
<keyword evidence="4" id="KW-0067">ATP-binding</keyword>
<dbReference type="GO" id="GO:0015689">
    <property type="term" value="P:molybdate ion transport"/>
    <property type="evidence" value="ECO:0007669"/>
    <property type="project" value="InterPro"/>
</dbReference>
<gene>
    <name evidence="9" type="ORF">DEH84_15815</name>
</gene>
<reference evidence="9 10" key="1">
    <citation type="submission" date="2018-05" db="EMBL/GenBank/DDBJ databases">
        <title>complete genome sequence of Aquabacterium olei NBRC 110486.</title>
        <authorList>
            <person name="Tang B."/>
            <person name="Chang J."/>
            <person name="Zhang L."/>
            <person name="Yang H."/>
        </authorList>
    </citation>
    <scope>NUCLEOTIDE SEQUENCE [LARGE SCALE GENOMIC DNA]</scope>
    <source>
        <strain evidence="9 10">NBRC 110486</strain>
    </source>
</reference>
<evidence type="ECO:0000256" key="4">
    <source>
        <dbReference type="ARBA" id="ARBA00022840"/>
    </source>
</evidence>
<keyword evidence="3" id="KW-0547">Nucleotide-binding</keyword>
<evidence type="ECO:0000256" key="3">
    <source>
        <dbReference type="ARBA" id="ARBA00022741"/>
    </source>
</evidence>